<accession>J8HFZ9</accession>
<dbReference type="PANTHER" id="PTHR45766">
    <property type="entry name" value="DNA ANNEALING HELICASE AND ENDONUCLEASE ZRANB3 FAMILY MEMBER"/>
    <property type="match status" value="1"/>
</dbReference>
<sequence length="1096" mass="124705">MINEMIQQHTFDQEQTPAMLQLETGTASHSAFCFAMAVNRHHQIQFAVLGGNDSTLKSFRAAISMGTRRLYFGEGQKEELYYALGKKMNVISTGQFEFINTQTTNRKKAIIAFSKEIEEKYIVAIDEAPEMQVRDFLMAPPYGLPILEEWAKPIYEEMLTRNLLQPLEVYFDKNEFSSLTIAQVVLKEEDCKEFLSEMIRSGKCQFPQEGTGEKIKEINDLNEYLLEYSPVMLDKVTKLDEPLHQPMSDQALSHFDTYERPLFPVQAHVATGAAKALQVQKGIIIQGEMSVGKSAIMTAAVDGYFHLKGQKGYRTCVFVPPTLTEKWAKEEIRHLLPDAEIHLIKRTEDLIRIHQSWIQAGRPKPQKPTFFVISFTTMRGDSIKQMPFPYKQASLSKKSEEEVQRYYKNGYYCSDCGAKLRKKTSSMMVQKANGEQQEVCQYKEFTASDLDSKTNKNSVCADCKSNIWSPKVKTKYASFKDWTKYEDKLVQAIKEGNKPLQKQLELENRVKPYDAKHSGRAYRKVATVEYIRRKMKHFFDALIADEIHELKSETAQGTALGSLVKVCKKFVGGTGTLFGGKASDVFYTLWRLYPSKMVKSGFEYSSLMDWNETYGNIERTYYHDGEVVSNVASRGAQGMLDKTKVVPGISPYVFTQFLMDTTINVRLKDVWPNPVELINVPTILVDMSEEQKQAYEHMKESFEKAIEAAKGTPDVGKLWLSYIRTGNAYPDNMNRYPNYYLDGNEKNVVWSNAEYRFDEDCMQPKEEKLQEILCTEISEGRPTIIYVSDTGSTVKERDIQPRLQKVAEQVPGAKVAILRTNTVTPPKRSEWLKEQVKNGVNIIICSQELVKVGLDLLATPTLIFYQLSFSLFTLNQAARRHWRIGQTNQCRTFYLGYRETFQAQMAQLIAQKNKASEAMNGDATSDGLNAMLGDTGDLQTLLIQNIKSGNQLKGSTEEWTKAASEESKRVLANIGNVITPVFESIEIQFTNWVEKLPGTMDVAFMKDAKFVQKAVAFIQQGKVPGVQVKKRELEIAGEVEGIIRTLTTLNTDKCMLVQKQDIAFWDEVIVEVDTAKKKGKRKSKVIEGQFEFDLFA</sequence>
<organism evidence="3 4">
    <name type="scientific">Bacillus cereus VD048</name>
    <dbReference type="NCBI Taxonomy" id="1053226"/>
    <lineage>
        <taxon>Bacteria</taxon>
        <taxon>Bacillati</taxon>
        <taxon>Bacillota</taxon>
        <taxon>Bacilli</taxon>
        <taxon>Bacillales</taxon>
        <taxon>Bacillaceae</taxon>
        <taxon>Bacillus</taxon>
        <taxon>Bacillus cereus group</taxon>
    </lineage>
</organism>
<dbReference type="SUPFAM" id="SSF52540">
    <property type="entry name" value="P-loop containing nucleoside triphosphate hydrolases"/>
    <property type="match status" value="2"/>
</dbReference>
<reference evidence="3 4" key="1">
    <citation type="submission" date="2012-04" db="EMBL/GenBank/DDBJ databases">
        <title>The Genome Sequence of Bacillus cereus VD048.</title>
        <authorList>
            <consortium name="The Broad Institute Genome Sequencing Platform"/>
            <consortium name="The Broad Institute Genome Sequencing Center for Infectious Disease"/>
            <person name="Feldgarden M."/>
            <person name="Van der Auwera G.A."/>
            <person name="Mahillon J."/>
            <person name="Duprez V."/>
            <person name="Timmery S."/>
            <person name="Mattelet C."/>
            <person name="Dierick K."/>
            <person name="Sun M."/>
            <person name="Yu Z."/>
            <person name="Zhu L."/>
            <person name="Hu X."/>
            <person name="Shank E.B."/>
            <person name="Swiecicka I."/>
            <person name="Hansen B.M."/>
            <person name="Andrup L."/>
            <person name="Young S.K."/>
            <person name="Zeng Q."/>
            <person name="Gargeya S."/>
            <person name="Fitzgerald M."/>
            <person name="Haas B."/>
            <person name="Abouelleil A."/>
            <person name="Alvarado L."/>
            <person name="Arachchi H.M."/>
            <person name="Berlin A."/>
            <person name="Chapman S.B."/>
            <person name="Goldberg J."/>
            <person name="Griggs A."/>
            <person name="Gujja S."/>
            <person name="Hansen M."/>
            <person name="Howarth C."/>
            <person name="Imamovic A."/>
            <person name="Larimer J."/>
            <person name="McCowen C."/>
            <person name="Montmayeur A."/>
            <person name="Murphy C."/>
            <person name="Neiman D."/>
            <person name="Pearson M."/>
            <person name="Priest M."/>
            <person name="Roberts A."/>
            <person name="Saif S."/>
            <person name="Shea T."/>
            <person name="Sisk P."/>
            <person name="Sykes S."/>
            <person name="Wortman J."/>
            <person name="Nusbaum C."/>
            <person name="Birren B."/>
        </authorList>
    </citation>
    <scope>NUCLEOTIDE SEQUENCE [LARGE SCALE GENOMIC DNA]</scope>
    <source>
        <strain evidence="3 4">VD048</strain>
    </source>
</reference>
<gene>
    <name evidence="3" type="ORF">IIG_05180</name>
</gene>
<evidence type="ECO:0000313" key="3">
    <source>
        <dbReference type="EMBL" id="EJR26623.1"/>
    </source>
</evidence>
<keyword evidence="1" id="KW-0378">Hydrolase</keyword>
<dbReference type="EMBL" id="AHEU01000045">
    <property type="protein sequence ID" value="EJR26623.1"/>
    <property type="molecule type" value="Genomic_DNA"/>
</dbReference>
<dbReference type="Gene3D" id="3.40.50.300">
    <property type="entry name" value="P-loop containing nucleotide triphosphate hydrolases"/>
    <property type="match status" value="1"/>
</dbReference>
<dbReference type="PROSITE" id="PS51194">
    <property type="entry name" value="HELICASE_CTER"/>
    <property type="match status" value="1"/>
</dbReference>
<dbReference type="PATRIC" id="fig|1053226.3.peg.5275"/>
<dbReference type="Pfam" id="PF00271">
    <property type="entry name" value="Helicase_C"/>
    <property type="match status" value="1"/>
</dbReference>
<dbReference type="PANTHER" id="PTHR45766:SF6">
    <property type="entry name" value="SWI_SNF-RELATED MATRIX-ASSOCIATED ACTIN-DEPENDENT REGULATOR OF CHROMATIN SUBFAMILY A-LIKE PROTEIN 1"/>
    <property type="match status" value="1"/>
</dbReference>
<proteinExistence type="predicted"/>
<dbReference type="Proteomes" id="UP000006960">
    <property type="component" value="Unassembled WGS sequence"/>
</dbReference>
<dbReference type="RefSeq" id="WP_002166876.1">
    <property type="nucleotide sequence ID" value="NZ_JH792313.1"/>
</dbReference>
<comment type="caution">
    <text evidence="3">The sequence shown here is derived from an EMBL/GenBank/DDBJ whole genome shotgun (WGS) entry which is preliminary data.</text>
</comment>
<dbReference type="InterPro" id="IPR014001">
    <property type="entry name" value="Helicase_ATP-bd"/>
</dbReference>
<protein>
    <recommendedName>
        <fullName evidence="2">Helicase C-terminal domain-containing protein</fullName>
    </recommendedName>
</protein>
<dbReference type="GO" id="GO:0031297">
    <property type="term" value="P:replication fork processing"/>
    <property type="evidence" value="ECO:0007669"/>
    <property type="project" value="TreeGrafter"/>
</dbReference>
<dbReference type="SMART" id="SM00487">
    <property type="entry name" value="DEXDc"/>
    <property type="match status" value="1"/>
</dbReference>
<dbReference type="InterPro" id="IPR027417">
    <property type="entry name" value="P-loop_NTPase"/>
</dbReference>
<dbReference type="InterPro" id="IPR001650">
    <property type="entry name" value="Helicase_C-like"/>
</dbReference>
<evidence type="ECO:0000259" key="2">
    <source>
        <dbReference type="PROSITE" id="PS51194"/>
    </source>
</evidence>
<dbReference type="GO" id="GO:0006281">
    <property type="term" value="P:DNA repair"/>
    <property type="evidence" value="ECO:0007669"/>
    <property type="project" value="TreeGrafter"/>
</dbReference>
<evidence type="ECO:0000256" key="1">
    <source>
        <dbReference type="ARBA" id="ARBA00022801"/>
    </source>
</evidence>
<dbReference type="AlphaFoldDB" id="J8HFZ9"/>
<feature type="domain" description="Helicase C-terminal" evidence="2">
    <location>
        <begin position="768"/>
        <end position="936"/>
    </location>
</feature>
<evidence type="ECO:0000313" key="4">
    <source>
        <dbReference type="Proteomes" id="UP000006960"/>
    </source>
</evidence>
<dbReference type="GO" id="GO:0016787">
    <property type="term" value="F:hydrolase activity"/>
    <property type="evidence" value="ECO:0007669"/>
    <property type="project" value="UniProtKB-KW"/>
</dbReference>
<dbReference type="HOGENOM" id="CLU_010309_1_0_9"/>
<name>J8HFZ9_BACCE</name>